<dbReference type="SUPFAM" id="SSF52266">
    <property type="entry name" value="SGNH hydrolase"/>
    <property type="match status" value="1"/>
</dbReference>
<evidence type="ECO:0000256" key="1">
    <source>
        <dbReference type="ARBA" id="ARBA00022801"/>
    </source>
</evidence>
<dbReference type="InterPro" id="IPR001087">
    <property type="entry name" value="GDSL"/>
</dbReference>
<keyword evidence="2" id="KW-0732">Signal</keyword>
<protein>
    <submittedName>
        <fullName evidence="3">Uncharacterized protein</fullName>
    </submittedName>
</protein>
<name>A0A9W7ZXL7_9FUNG</name>
<organism evidence="3 4">
    <name type="scientific">Mycoemilia scoparia</name>
    <dbReference type="NCBI Taxonomy" id="417184"/>
    <lineage>
        <taxon>Eukaryota</taxon>
        <taxon>Fungi</taxon>
        <taxon>Fungi incertae sedis</taxon>
        <taxon>Zoopagomycota</taxon>
        <taxon>Kickxellomycotina</taxon>
        <taxon>Kickxellomycetes</taxon>
        <taxon>Kickxellales</taxon>
        <taxon>Kickxellaceae</taxon>
        <taxon>Mycoemilia</taxon>
    </lineage>
</organism>
<feature type="chain" id="PRO_5040869056" evidence="2">
    <location>
        <begin position="23"/>
        <end position="361"/>
    </location>
</feature>
<proteinExistence type="predicted"/>
<reference evidence="3" key="1">
    <citation type="submission" date="2022-07" db="EMBL/GenBank/DDBJ databases">
        <title>Phylogenomic reconstructions and comparative analyses of Kickxellomycotina fungi.</title>
        <authorList>
            <person name="Reynolds N.K."/>
            <person name="Stajich J.E."/>
            <person name="Barry K."/>
            <person name="Grigoriev I.V."/>
            <person name="Crous P."/>
            <person name="Smith M.E."/>
        </authorList>
    </citation>
    <scope>NUCLEOTIDE SEQUENCE</scope>
    <source>
        <strain evidence="3">NBRC 100468</strain>
    </source>
</reference>
<dbReference type="GO" id="GO:0016788">
    <property type="term" value="F:hydrolase activity, acting on ester bonds"/>
    <property type="evidence" value="ECO:0007669"/>
    <property type="project" value="InterPro"/>
</dbReference>
<evidence type="ECO:0000313" key="4">
    <source>
        <dbReference type="Proteomes" id="UP001150538"/>
    </source>
</evidence>
<dbReference type="InterPro" id="IPR036514">
    <property type="entry name" value="SGNH_hydro_sf"/>
</dbReference>
<dbReference type="EMBL" id="JANBPU010000112">
    <property type="protein sequence ID" value="KAJ1916175.1"/>
    <property type="molecule type" value="Genomic_DNA"/>
</dbReference>
<sequence length="361" mass="39335">MMLRNLALTAVAATLTFTTTLGATARNPTTCNEKSFIVFGDSASDTGNKKAIFNSQELSFYWKGRYSNGPVWNEYTAYLLGMPLVNYAIGGATSSNSALVNGTENGQLIPSFLDQINHYLQNTTSASTGKSLVEHPERSIVTLEIGGNNFMQPMLTDPNYLFTNKDRLIEGLVKDIMAGLQTTYNAGYRRFVIWDAFPLYYAPAISGNPQLVSLFKQIGAETNVKLAKAVNDFRIKYKSGSVLLFNSANMFQLIHDPRVISAINVTDTTSACFSGANSGENAGICSNSEQYLYYDPIHGALRTHFIIGAAVARFITNPDKGLTVNDLVEAAQKYRVGQATAEKNILAAAGIHNGPQYPSRN</sequence>
<dbReference type="InterPro" id="IPR051058">
    <property type="entry name" value="GDSL_Est/Lipase"/>
</dbReference>
<dbReference type="OrthoDB" id="1600564at2759"/>
<gene>
    <name evidence="3" type="ORF">H4219_003938</name>
</gene>
<feature type="signal peptide" evidence="2">
    <location>
        <begin position="1"/>
        <end position="22"/>
    </location>
</feature>
<keyword evidence="4" id="KW-1185">Reference proteome</keyword>
<dbReference type="Gene3D" id="3.40.50.1110">
    <property type="entry name" value="SGNH hydrolase"/>
    <property type="match status" value="1"/>
</dbReference>
<accession>A0A9W7ZXL7</accession>
<dbReference type="PANTHER" id="PTHR45648:SF22">
    <property type="entry name" value="GDSL LIPASE_ACYLHYDROLASE FAMILY PROTEIN (AFU_ORTHOLOGUE AFUA_4G14700)"/>
    <property type="match status" value="1"/>
</dbReference>
<evidence type="ECO:0000256" key="2">
    <source>
        <dbReference type="SAM" id="SignalP"/>
    </source>
</evidence>
<dbReference type="Proteomes" id="UP001150538">
    <property type="component" value="Unassembled WGS sequence"/>
</dbReference>
<comment type="caution">
    <text evidence="3">The sequence shown here is derived from an EMBL/GenBank/DDBJ whole genome shotgun (WGS) entry which is preliminary data.</text>
</comment>
<dbReference type="PANTHER" id="PTHR45648">
    <property type="entry name" value="GDSL LIPASE/ACYLHYDROLASE FAMILY PROTEIN (AFU_ORTHOLOGUE AFUA_4G14700)"/>
    <property type="match status" value="1"/>
</dbReference>
<keyword evidence="1" id="KW-0378">Hydrolase</keyword>
<dbReference type="Pfam" id="PF00657">
    <property type="entry name" value="Lipase_GDSL"/>
    <property type="match status" value="1"/>
</dbReference>
<evidence type="ECO:0000313" key="3">
    <source>
        <dbReference type="EMBL" id="KAJ1916175.1"/>
    </source>
</evidence>
<dbReference type="CDD" id="cd01846">
    <property type="entry name" value="fatty_acyltransferase_like"/>
    <property type="match status" value="1"/>
</dbReference>
<dbReference type="AlphaFoldDB" id="A0A9W7ZXL7"/>